<dbReference type="InterPro" id="IPR025567">
    <property type="entry name" value="DUF4332"/>
</dbReference>
<dbReference type="AlphaFoldDB" id="A0AAJ0U450"/>
<accession>A0AAJ0U450</accession>
<dbReference type="RefSeq" id="WP_200346090.1">
    <property type="nucleotide sequence ID" value="NZ_NRSJ01000015.1"/>
</dbReference>
<name>A0AAJ0U450_9GAMM</name>
<dbReference type="Gene3D" id="1.10.150.20">
    <property type="entry name" value="5' to 3' exonuclease, C-terminal subdomain"/>
    <property type="match status" value="1"/>
</dbReference>
<keyword evidence="3" id="KW-1185">Reference proteome</keyword>
<gene>
    <name evidence="2" type="ORF">CKO40_10100</name>
</gene>
<protein>
    <submittedName>
        <fullName evidence="2">Ferredoxin</fullName>
    </submittedName>
</protein>
<organism evidence="2 3">
    <name type="scientific">Halochromatium glycolicum</name>
    <dbReference type="NCBI Taxonomy" id="85075"/>
    <lineage>
        <taxon>Bacteria</taxon>
        <taxon>Pseudomonadati</taxon>
        <taxon>Pseudomonadota</taxon>
        <taxon>Gammaproteobacteria</taxon>
        <taxon>Chromatiales</taxon>
        <taxon>Chromatiaceae</taxon>
        <taxon>Halochromatium</taxon>
    </lineage>
</organism>
<reference evidence="2" key="2">
    <citation type="journal article" date="2020" name="Microorganisms">
        <title>Osmotic Adaptation and Compatible Solute Biosynthesis of Phototrophic Bacteria as Revealed from Genome Analyses.</title>
        <authorList>
            <person name="Imhoff J.F."/>
            <person name="Rahn T."/>
            <person name="Kunzel S."/>
            <person name="Keller A."/>
            <person name="Neulinger S.C."/>
        </authorList>
    </citation>
    <scope>NUCLEOTIDE SEQUENCE</scope>
    <source>
        <strain evidence="2">DSM 11080</strain>
    </source>
</reference>
<evidence type="ECO:0000313" key="2">
    <source>
        <dbReference type="EMBL" id="MBK1704881.1"/>
    </source>
</evidence>
<proteinExistence type="predicted"/>
<sequence>MPTPLNTLRGASDDLIATLTAEGIKDSDALVEAAATPEQRKRMASQSGCDTATILELANRADLARIKGVSGVYSDLLENAGVDTVKELATRNAENLHAKLVATNDAMQLSQRPPTAEQVSDWIAQAKELPKLLTY</sequence>
<evidence type="ECO:0000259" key="1">
    <source>
        <dbReference type="Pfam" id="PF14229"/>
    </source>
</evidence>
<comment type="caution">
    <text evidence="2">The sequence shown here is derived from an EMBL/GenBank/DDBJ whole genome shotgun (WGS) entry which is preliminary data.</text>
</comment>
<dbReference type="Pfam" id="PF14229">
    <property type="entry name" value="DUF4332"/>
    <property type="match status" value="1"/>
</dbReference>
<reference evidence="2" key="1">
    <citation type="submission" date="2017-08" db="EMBL/GenBank/DDBJ databases">
        <authorList>
            <person name="Imhoff J.F."/>
            <person name="Rahn T."/>
            <person name="Kuenzel S."/>
            <person name="Neulinger S.C."/>
        </authorList>
    </citation>
    <scope>NUCLEOTIDE SEQUENCE</scope>
    <source>
        <strain evidence="2">DSM 11080</strain>
    </source>
</reference>
<dbReference type="Proteomes" id="UP001296776">
    <property type="component" value="Unassembled WGS sequence"/>
</dbReference>
<evidence type="ECO:0000313" key="3">
    <source>
        <dbReference type="Proteomes" id="UP001296776"/>
    </source>
</evidence>
<feature type="domain" description="DUF4332" evidence="1">
    <location>
        <begin position="14"/>
        <end position="129"/>
    </location>
</feature>
<dbReference type="EMBL" id="NRSJ01000015">
    <property type="protein sequence ID" value="MBK1704881.1"/>
    <property type="molecule type" value="Genomic_DNA"/>
</dbReference>